<accession>A0A239JSW7</accession>
<gene>
    <name evidence="1" type="ORF">SAMN05443665_1015152</name>
</gene>
<protein>
    <recommendedName>
        <fullName evidence="3">DUF1152 domain-containing protein</fullName>
    </recommendedName>
</protein>
<dbReference type="Pfam" id="PF06626">
    <property type="entry name" value="DUF1152"/>
    <property type="match status" value="1"/>
</dbReference>
<keyword evidence="2" id="KW-1185">Reference proteome</keyword>
<dbReference type="AlphaFoldDB" id="A0A239JSW7"/>
<dbReference type="EMBL" id="FZOR01000015">
    <property type="protein sequence ID" value="SNT08642.1"/>
    <property type="molecule type" value="Genomic_DNA"/>
</dbReference>
<organism evidence="1 2">
    <name type="scientific">Actinomadura meyerae</name>
    <dbReference type="NCBI Taxonomy" id="240840"/>
    <lineage>
        <taxon>Bacteria</taxon>
        <taxon>Bacillati</taxon>
        <taxon>Actinomycetota</taxon>
        <taxon>Actinomycetes</taxon>
        <taxon>Streptosporangiales</taxon>
        <taxon>Thermomonosporaceae</taxon>
        <taxon>Actinomadura</taxon>
    </lineage>
</organism>
<evidence type="ECO:0000313" key="1">
    <source>
        <dbReference type="EMBL" id="SNT08642.1"/>
    </source>
</evidence>
<dbReference type="RefSeq" id="WP_218826708.1">
    <property type="nucleotide sequence ID" value="NZ_FZOR01000015.1"/>
</dbReference>
<proteinExistence type="predicted"/>
<dbReference type="InterPro" id="IPR010581">
    <property type="entry name" value="DUF1152"/>
</dbReference>
<evidence type="ECO:0000313" key="2">
    <source>
        <dbReference type="Proteomes" id="UP000198318"/>
    </source>
</evidence>
<dbReference type="Proteomes" id="UP000198318">
    <property type="component" value="Unassembled WGS sequence"/>
</dbReference>
<evidence type="ECO:0008006" key="3">
    <source>
        <dbReference type="Google" id="ProtNLM"/>
    </source>
</evidence>
<name>A0A239JSW7_9ACTN</name>
<sequence length="324" mass="35081">MPYRRVVFSLQEPPLFTRLKKARRILVAGAGGGFDVYAGLPLALALQADGKDVHLANLSFSALYGLPSDTWVEQNVAAVAPETPGRDDYFPEGALARWLDLHGLPSTVYAFPKVGVEPLREAYRYLADRLGLDAIVLVDGGTDIFMRGDEAGLGTPVEDMASLAAVHGLDVPEKIVVSLGFGVDAYHGVSHSLVLENLAALTADGSYLGALSIPRDSREAALYLDAVEFAQAASPMRPSIVNGSIAAAVQGRFGDVHVTSRTRGSELFINPLMAVYFAVDLDGLARRSLYLDRLEGTRLMRQIASIIDGFRYEVRARPPRQYPH</sequence>
<reference evidence="1 2" key="1">
    <citation type="submission" date="2017-06" db="EMBL/GenBank/DDBJ databases">
        <authorList>
            <person name="Kim H.J."/>
            <person name="Triplett B.A."/>
        </authorList>
    </citation>
    <scope>NUCLEOTIDE SEQUENCE [LARGE SCALE GENOMIC DNA]</scope>
    <source>
        <strain evidence="1 2">DSM 44715</strain>
    </source>
</reference>